<name>A0AAU7AP93_9ACTN</name>
<evidence type="ECO:0000313" key="1">
    <source>
        <dbReference type="EMBL" id="XAY03408.1"/>
    </source>
</evidence>
<dbReference type="InterPro" id="IPR023393">
    <property type="entry name" value="START-like_dom_sf"/>
</dbReference>
<dbReference type="SUPFAM" id="SSF55961">
    <property type="entry name" value="Bet v1-like"/>
    <property type="match status" value="1"/>
</dbReference>
<evidence type="ECO:0008006" key="2">
    <source>
        <dbReference type="Google" id="ProtNLM"/>
    </source>
</evidence>
<organism evidence="1">
    <name type="scientific">Paraconexibacter sp. AEG42_29</name>
    <dbReference type="NCBI Taxonomy" id="2997339"/>
    <lineage>
        <taxon>Bacteria</taxon>
        <taxon>Bacillati</taxon>
        <taxon>Actinomycetota</taxon>
        <taxon>Thermoleophilia</taxon>
        <taxon>Solirubrobacterales</taxon>
        <taxon>Paraconexibacteraceae</taxon>
        <taxon>Paraconexibacter</taxon>
    </lineage>
</organism>
<dbReference type="InterPro" id="IPR019587">
    <property type="entry name" value="Polyketide_cyclase/dehydratase"/>
</dbReference>
<reference evidence="1" key="1">
    <citation type="submission" date="2022-12" db="EMBL/GenBank/DDBJ databases">
        <title>Paraconexibacter alkalitolerans sp. nov. and Baekduia alba sp. nov., isolated from soil and emended description of the genera Paraconexibacter (Chun et al., 2020) and Baekduia (An et al., 2020).</title>
        <authorList>
            <person name="Vieira S."/>
            <person name="Huber K.J."/>
            <person name="Geppert A."/>
            <person name="Wolf J."/>
            <person name="Neumann-Schaal M."/>
            <person name="Muesken M."/>
            <person name="Overmann J."/>
        </authorList>
    </citation>
    <scope>NUCLEOTIDE SEQUENCE</scope>
    <source>
        <strain evidence="1">AEG42_29</strain>
    </source>
</reference>
<gene>
    <name evidence="1" type="ORF">DSM112329_00223</name>
</gene>
<dbReference type="RefSeq" id="WP_354699965.1">
    <property type="nucleotide sequence ID" value="NZ_CP114014.1"/>
</dbReference>
<dbReference type="Pfam" id="PF10604">
    <property type="entry name" value="Polyketide_cyc2"/>
    <property type="match status" value="1"/>
</dbReference>
<dbReference type="EMBL" id="CP114014">
    <property type="protein sequence ID" value="XAY03408.1"/>
    <property type="molecule type" value="Genomic_DNA"/>
</dbReference>
<dbReference type="Gene3D" id="3.30.530.20">
    <property type="match status" value="1"/>
</dbReference>
<sequence>MVSRTATSTAPPAAAWALLARPDQWQRWAPHLRGAWGLAGADGTVRDGARGAARLLGAVPVPVTITAVEPGRAWSWRVAGVVDMDHVVDAVPGGCRVTVTIAAPGPLEAALHATYGPLVEALIGRLARIAAKP</sequence>
<dbReference type="AlphaFoldDB" id="A0AAU7AP93"/>
<dbReference type="KEGG" id="parq:DSM112329_00223"/>
<proteinExistence type="predicted"/>
<accession>A0AAU7AP93</accession>
<protein>
    <recommendedName>
        <fullName evidence="2">SRPBCC family protein</fullName>
    </recommendedName>
</protein>